<accession>A0ABV2S2S4</accession>
<organism evidence="1 2">
    <name type="scientific">Bradyrhizobium japonicum</name>
    <dbReference type="NCBI Taxonomy" id="375"/>
    <lineage>
        <taxon>Bacteria</taxon>
        <taxon>Pseudomonadati</taxon>
        <taxon>Pseudomonadota</taxon>
        <taxon>Alphaproteobacteria</taxon>
        <taxon>Hyphomicrobiales</taxon>
        <taxon>Nitrobacteraceae</taxon>
        <taxon>Bradyrhizobium</taxon>
    </lineage>
</organism>
<name>A0ABV2S2S4_BRAJP</name>
<dbReference type="Proteomes" id="UP001549291">
    <property type="component" value="Unassembled WGS sequence"/>
</dbReference>
<gene>
    <name evidence="1" type="ORF">ABIF63_007589</name>
</gene>
<proteinExistence type="predicted"/>
<protein>
    <submittedName>
        <fullName evidence="1">Uncharacterized protein</fullName>
    </submittedName>
</protein>
<evidence type="ECO:0000313" key="1">
    <source>
        <dbReference type="EMBL" id="MET4723483.1"/>
    </source>
</evidence>
<keyword evidence="2" id="KW-1185">Reference proteome</keyword>
<reference evidence="1 2" key="1">
    <citation type="submission" date="2024-06" db="EMBL/GenBank/DDBJ databases">
        <title>Genomic Encyclopedia of Type Strains, Phase V (KMG-V): Genome sequencing to study the core and pangenomes of soil and plant-associated prokaryotes.</title>
        <authorList>
            <person name="Whitman W."/>
        </authorList>
    </citation>
    <scope>NUCLEOTIDE SEQUENCE [LARGE SCALE GENOMIC DNA]</scope>
    <source>
        <strain evidence="1 2">USDA 160</strain>
    </source>
</reference>
<dbReference type="EMBL" id="JBEPTQ010000002">
    <property type="protein sequence ID" value="MET4723483.1"/>
    <property type="molecule type" value="Genomic_DNA"/>
</dbReference>
<evidence type="ECO:0000313" key="2">
    <source>
        <dbReference type="Proteomes" id="UP001549291"/>
    </source>
</evidence>
<dbReference type="RefSeq" id="WP_014496766.1">
    <property type="nucleotide sequence ID" value="NZ_CP066351.1"/>
</dbReference>
<sequence length="48" mass="5940">MMLGFLAEFLVWVIVWSIEHFFTNPTRLAEKKLRRLVERNRRFEDSKE</sequence>
<comment type="caution">
    <text evidence="1">The sequence shown here is derived from an EMBL/GenBank/DDBJ whole genome shotgun (WGS) entry which is preliminary data.</text>
</comment>